<reference evidence="1" key="1">
    <citation type="submission" date="2016-04" db="EMBL/GenBank/DDBJ databases">
        <authorList>
            <person name="Evans L.H."/>
            <person name="Alamgir A."/>
            <person name="Owens N."/>
            <person name="Weber N.D."/>
            <person name="Virtaneva K."/>
            <person name="Barbian K."/>
            <person name="Babar A."/>
            <person name="Rosenke K."/>
        </authorList>
    </citation>
    <scope>NUCLEOTIDE SEQUENCE [LARGE SCALE GENOMIC DNA]</scope>
    <source>
        <strain evidence="1">CBS 101.48</strain>
    </source>
</reference>
<protein>
    <submittedName>
        <fullName evidence="1">Uncharacterized protein</fullName>
    </submittedName>
</protein>
<dbReference type="EMBL" id="LT554188">
    <property type="protein sequence ID" value="SAM03451.1"/>
    <property type="molecule type" value="Genomic_DNA"/>
</dbReference>
<dbReference type="AlphaFoldDB" id="A0A163JW51"/>
<evidence type="ECO:0000313" key="1">
    <source>
        <dbReference type="EMBL" id="SAM03451.1"/>
    </source>
</evidence>
<name>A0A163JW51_ABSGL</name>
<organism evidence="1">
    <name type="scientific">Absidia glauca</name>
    <name type="common">Pin mould</name>
    <dbReference type="NCBI Taxonomy" id="4829"/>
    <lineage>
        <taxon>Eukaryota</taxon>
        <taxon>Fungi</taxon>
        <taxon>Fungi incertae sedis</taxon>
        <taxon>Mucoromycota</taxon>
        <taxon>Mucoromycotina</taxon>
        <taxon>Mucoromycetes</taxon>
        <taxon>Mucorales</taxon>
        <taxon>Cunninghamellaceae</taxon>
        <taxon>Absidia</taxon>
    </lineage>
</organism>
<dbReference type="InParanoid" id="A0A163JW51"/>
<dbReference type="Proteomes" id="UP000078561">
    <property type="component" value="Unassembled WGS sequence"/>
</dbReference>
<accession>A0A163JW51</accession>
<gene>
    <name evidence="1" type="primary">ABSGL_09289.1 scaffold 11094</name>
</gene>
<evidence type="ECO:0000313" key="2">
    <source>
        <dbReference type="Proteomes" id="UP000078561"/>
    </source>
</evidence>
<proteinExistence type="predicted"/>
<keyword evidence="2" id="KW-1185">Reference proteome</keyword>
<sequence>MTEYNTQAKTRLPKGISSVISLGPPDPTTIGARVYALPEPTLTPHIIFKPRQIAPEPTYLSKLQCNDLNLAKANKGHVTSNHLEHH</sequence>